<dbReference type="InterPro" id="IPR036390">
    <property type="entry name" value="WH_DNA-bd_sf"/>
</dbReference>
<dbReference type="PROSITE" id="PS50995">
    <property type="entry name" value="HTH_MARR_2"/>
    <property type="match status" value="1"/>
</dbReference>
<name>A0A4R9H6I4_9LEPT</name>
<dbReference type="InterPro" id="IPR000835">
    <property type="entry name" value="HTH_MarR-typ"/>
</dbReference>
<dbReference type="OrthoDB" id="340087at2"/>
<dbReference type="GO" id="GO:0006950">
    <property type="term" value="P:response to stress"/>
    <property type="evidence" value="ECO:0007669"/>
    <property type="project" value="TreeGrafter"/>
</dbReference>
<sequence>MKQDRLLVLVTALRDQILDEVKKDYLRFGLTNITPAMGAVLCALKNDHPQSMKEIARQIFRDQSSVTPLVQKLVDLNLAIQERSSIDARESQVRLTTPGKNTRLKIIRAGRKMNARLYKGMSAGDRKTLISLLAQLKK</sequence>
<dbReference type="PANTHER" id="PTHR33164:SF57">
    <property type="entry name" value="MARR-FAMILY TRANSCRIPTIONAL REGULATOR"/>
    <property type="match status" value="1"/>
</dbReference>
<accession>A0A4R9H6I4</accession>
<organism evidence="2 3">
    <name type="scientific">Leptospira andrefontaineae</name>
    <dbReference type="NCBI Taxonomy" id="2484976"/>
    <lineage>
        <taxon>Bacteria</taxon>
        <taxon>Pseudomonadati</taxon>
        <taxon>Spirochaetota</taxon>
        <taxon>Spirochaetia</taxon>
        <taxon>Leptospirales</taxon>
        <taxon>Leptospiraceae</taxon>
        <taxon>Leptospira</taxon>
    </lineage>
</organism>
<proteinExistence type="predicted"/>
<protein>
    <submittedName>
        <fullName evidence="2">MarR family transcriptional regulator</fullName>
    </submittedName>
</protein>
<dbReference type="GO" id="GO:0003700">
    <property type="term" value="F:DNA-binding transcription factor activity"/>
    <property type="evidence" value="ECO:0007669"/>
    <property type="project" value="InterPro"/>
</dbReference>
<dbReference type="Proteomes" id="UP000298097">
    <property type="component" value="Unassembled WGS sequence"/>
</dbReference>
<dbReference type="InterPro" id="IPR036388">
    <property type="entry name" value="WH-like_DNA-bd_sf"/>
</dbReference>
<evidence type="ECO:0000313" key="3">
    <source>
        <dbReference type="Proteomes" id="UP000298097"/>
    </source>
</evidence>
<dbReference type="Gene3D" id="1.10.10.10">
    <property type="entry name" value="Winged helix-like DNA-binding domain superfamily/Winged helix DNA-binding domain"/>
    <property type="match status" value="1"/>
</dbReference>
<gene>
    <name evidence="2" type="ORF">EHO65_07025</name>
</gene>
<evidence type="ECO:0000259" key="1">
    <source>
        <dbReference type="PROSITE" id="PS50995"/>
    </source>
</evidence>
<dbReference type="EMBL" id="RQEY01000012">
    <property type="protein sequence ID" value="TGK41178.1"/>
    <property type="molecule type" value="Genomic_DNA"/>
</dbReference>
<feature type="domain" description="HTH marR-type" evidence="1">
    <location>
        <begin position="3"/>
        <end position="138"/>
    </location>
</feature>
<keyword evidence="3" id="KW-1185">Reference proteome</keyword>
<dbReference type="SUPFAM" id="SSF46785">
    <property type="entry name" value="Winged helix' DNA-binding domain"/>
    <property type="match status" value="1"/>
</dbReference>
<reference evidence="2" key="1">
    <citation type="journal article" date="2019" name="PLoS Negl. Trop. Dis.">
        <title>Revisiting the worldwide diversity of Leptospira species in the environment.</title>
        <authorList>
            <person name="Vincent A.T."/>
            <person name="Schiettekatte O."/>
            <person name="Bourhy P."/>
            <person name="Veyrier F.J."/>
            <person name="Picardeau M."/>
        </authorList>
    </citation>
    <scope>NUCLEOTIDE SEQUENCE [LARGE SCALE GENOMIC DNA]</scope>
    <source>
        <strain evidence="2">201800301</strain>
    </source>
</reference>
<comment type="caution">
    <text evidence="2">The sequence shown here is derived from an EMBL/GenBank/DDBJ whole genome shotgun (WGS) entry which is preliminary data.</text>
</comment>
<dbReference type="InterPro" id="IPR039422">
    <property type="entry name" value="MarR/SlyA-like"/>
</dbReference>
<dbReference type="RefSeq" id="WP_135773430.1">
    <property type="nucleotide sequence ID" value="NZ_RQEY01000012.1"/>
</dbReference>
<dbReference type="SMART" id="SM00347">
    <property type="entry name" value="HTH_MARR"/>
    <property type="match status" value="1"/>
</dbReference>
<dbReference type="PANTHER" id="PTHR33164">
    <property type="entry name" value="TRANSCRIPTIONAL REGULATOR, MARR FAMILY"/>
    <property type="match status" value="1"/>
</dbReference>
<dbReference type="AlphaFoldDB" id="A0A4R9H6I4"/>
<evidence type="ECO:0000313" key="2">
    <source>
        <dbReference type="EMBL" id="TGK41178.1"/>
    </source>
</evidence>